<dbReference type="PANTHER" id="PTHR30244">
    <property type="entry name" value="TRANSAMINASE"/>
    <property type="match status" value="1"/>
</dbReference>
<dbReference type="InterPro" id="IPR015424">
    <property type="entry name" value="PyrdxlP-dep_Trfase"/>
</dbReference>
<dbReference type="EMBL" id="SMGR01000004">
    <property type="protein sequence ID" value="TCK99774.1"/>
    <property type="molecule type" value="Genomic_DNA"/>
</dbReference>
<gene>
    <name evidence="4" type="ORF">BXY66_3478</name>
</gene>
<dbReference type="SUPFAM" id="SSF53383">
    <property type="entry name" value="PLP-dependent transferases"/>
    <property type="match status" value="1"/>
</dbReference>
<dbReference type="InterPro" id="IPR015421">
    <property type="entry name" value="PyrdxlP-dep_Trfase_major"/>
</dbReference>
<dbReference type="AlphaFoldDB" id="A0A4R1N9I3"/>
<sequence length="418" mass="45117">MSNYPFKASSDDNSEGGEFQKSRTPAGEYGVRTSGLVEIASSHGVPKPTSCDDIPVPMPDLEQPLPFIENKAYDHSRIADFLSLSVARNHHANGGPVAALLEKVVAAIVGLPDSREVVAVSNGTLALHLAAAAHSPDGTPLRWVASAFNFFSCGVGPLSNTRIIDCDENGRFDLDRLKSLPEDSYDGVIYTNVFAQQSDWDAVADFCASRGKAFIVDNATGLLDRPRSALSSDGPIETISAHHTKPWGVGEGGLVICDKTQAARIRALANFGWSHDENWNGLANNAKISDLAASAILDRLEKMEFWAALYHAQDGRMREIVADANCGAAPFSVKVPIHSPRTHTPFLATNPVDVFAERAAGPVILRKYYLPMKTNHPANEPAPMAESLFARIFCLSNAPEMSLIPSAKIADQVRRLCE</sequence>
<dbReference type="RefSeq" id="WP_132861610.1">
    <property type="nucleotide sequence ID" value="NZ_SMGR01000004.1"/>
</dbReference>
<dbReference type="PANTHER" id="PTHR30244:SF34">
    <property type="entry name" value="DTDP-4-AMINO-4,6-DIDEOXYGALACTOSE TRANSAMINASE"/>
    <property type="match status" value="1"/>
</dbReference>
<dbReference type="GO" id="GO:0030170">
    <property type="term" value="F:pyridoxal phosphate binding"/>
    <property type="evidence" value="ECO:0007669"/>
    <property type="project" value="TreeGrafter"/>
</dbReference>
<evidence type="ECO:0000313" key="5">
    <source>
        <dbReference type="Proteomes" id="UP000295673"/>
    </source>
</evidence>
<dbReference type="Pfam" id="PF01041">
    <property type="entry name" value="DegT_DnrJ_EryC1"/>
    <property type="match status" value="1"/>
</dbReference>
<evidence type="ECO:0000256" key="3">
    <source>
        <dbReference type="SAM" id="MobiDB-lite"/>
    </source>
</evidence>
<evidence type="ECO:0000256" key="2">
    <source>
        <dbReference type="RuleBase" id="RU004508"/>
    </source>
</evidence>
<reference evidence="4 5" key="1">
    <citation type="submission" date="2019-03" db="EMBL/GenBank/DDBJ databases">
        <title>Genomic Encyclopedia of Archaeal and Bacterial Type Strains, Phase II (KMG-II): from individual species to whole genera.</title>
        <authorList>
            <person name="Goeker M."/>
        </authorList>
    </citation>
    <scope>NUCLEOTIDE SEQUENCE [LARGE SCALE GENOMIC DNA]</scope>
    <source>
        <strain evidence="4 5">DSM 26433</strain>
    </source>
</reference>
<organism evidence="4 5">
    <name type="scientific">Shimia isoporae</name>
    <dbReference type="NCBI Taxonomy" id="647720"/>
    <lineage>
        <taxon>Bacteria</taxon>
        <taxon>Pseudomonadati</taxon>
        <taxon>Pseudomonadota</taxon>
        <taxon>Alphaproteobacteria</taxon>
        <taxon>Rhodobacterales</taxon>
        <taxon>Roseobacteraceae</taxon>
    </lineage>
</organism>
<dbReference type="OrthoDB" id="9768668at2"/>
<keyword evidence="5" id="KW-1185">Reference proteome</keyword>
<evidence type="ECO:0000256" key="1">
    <source>
        <dbReference type="ARBA" id="ARBA00037999"/>
    </source>
</evidence>
<name>A0A4R1N9I3_9RHOB</name>
<protein>
    <submittedName>
        <fullName evidence="4">dTDP-4-amino-4,6-dideoxygalactose transaminase</fullName>
    </submittedName>
</protein>
<comment type="caution">
    <text evidence="4">The sequence shown here is derived from an EMBL/GenBank/DDBJ whole genome shotgun (WGS) entry which is preliminary data.</text>
</comment>
<accession>A0A4R1N9I3</accession>
<dbReference type="GO" id="GO:0008483">
    <property type="term" value="F:transaminase activity"/>
    <property type="evidence" value="ECO:0007669"/>
    <property type="project" value="TreeGrafter"/>
</dbReference>
<dbReference type="GO" id="GO:0000271">
    <property type="term" value="P:polysaccharide biosynthetic process"/>
    <property type="evidence" value="ECO:0007669"/>
    <property type="project" value="TreeGrafter"/>
</dbReference>
<dbReference type="Gene3D" id="3.40.640.10">
    <property type="entry name" value="Type I PLP-dependent aspartate aminotransferase-like (Major domain)"/>
    <property type="match status" value="1"/>
</dbReference>
<proteinExistence type="inferred from homology"/>
<dbReference type="InterPro" id="IPR000653">
    <property type="entry name" value="DegT/StrS_aminotransferase"/>
</dbReference>
<dbReference type="Proteomes" id="UP000295673">
    <property type="component" value="Unassembled WGS sequence"/>
</dbReference>
<keyword evidence="2" id="KW-0663">Pyridoxal phosphate</keyword>
<feature type="region of interest" description="Disordered" evidence="3">
    <location>
        <begin position="1"/>
        <end position="30"/>
    </location>
</feature>
<comment type="similarity">
    <text evidence="1 2">Belongs to the DegT/DnrJ/EryC1 family.</text>
</comment>
<evidence type="ECO:0000313" key="4">
    <source>
        <dbReference type="EMBL" id="TCK99774.1"/>
    </source>
</evidence>